<keyword evidence="1" id="KW-0472">Membrane</keyword>
<sequence length="17" mass="2014">MATVKRPRSSRFTGWCM</sequence>
<protein>
    <submittedName>
        <fullName evidence="1">Transmembrane BAX inhibitor motif-containing protein 4</fullName>
    </submittedName>
</protein>
<name>A0A0A9GJV1_ARUDO</name>
<proteinExistence type="predicted"/>
<dbReference type="AlphaFoldDB" id="A0A0A9GJV1"/>
<keyword evidence="1" id="KW-0812">Transmembrane</keyword>
<accession>A0A0A9GJV1</accession>
<evidence type="ECO:0000313" key="1">
    <source>
        <dbReference type="EMBL" id="JAE24762.1"/>
    </source>
</evidence>
<dbReference type="EMBL" id="GBRH01173134">
    <property type="protein sequence ID" value="JAE24762.1"/>
    <property type="molecule type" value="Transcribed_RNA"/>
</dbReference>
<reference evidence="1" key="1">
    <citation type="submission" date="2014-09" db="EMBL/GenBank/DDBJ databases">
        <authorList>
            <person name="Magalhaes I.L.F."/>
            <person name="Oliveira U."/>
            <person name="Santos F.R."/>
            <person name="Vidigal T.H.D.A."/>
            <person name="Brescovit A.D."/>
            <person name="Santos A.J."/>
        </authorList>
    </citation>
    <scope>NUCLEOTIDE SEQUENCE</scope>
    <source>
        <tissue evidence="1">Shoot tissue taken approximately 20 cm above the soil surface</tissue>
    </source>
</reference>
<reference evidence="1" key="2">
    <citation type="journal article" date="2015" name="Data Brief">
        <title>Shoot transcriptome of the giant reed, Arundo donax.</title>
        <authorList>
            <person name="Barrero R.A."/>
            <person name="Guerrero F.D."/>
            <person name="Moolhuijzen P."/>
            <person name="Goolsby J.A."/>
            <person name="Tidwell J."/>
            <person name="Bellgard S.E."/>
            <person name="Bellgard M.I."/>
        </authorList>
    </citation>
    <scope>NUCLEOTIDE SEQUENCE</scope>
    <source>
        <tissue evidence="1">Shoot tissue taken approximately 20 cm above the soil surface</tissue>
    </source>
</reference>
<organism evidence="1">
    <name type="scientific">Arundo donax</name>
    <name type="common">Giant reed</name>
    <name type="synonym">Donax arundinaceus</name>
    <dbReference type="NCBI Taxonomy" id="35708"/>
    <lineage>
        <taxon>Eukaryota</taxon>
        <taxon>Viridiplantae</taxon>
        <taxon>Streptophyta</taxon>
        <taxon>Embryophyta</taxon>
        <taxon>Tracheophyta</taxon>
        <taxon>Spermatophyta</taxon>
        <taxon>Magnoliopsida</taxon>
        <taxon>Liliopsida</taxon>
        <taxon>Poales</taxon>
        <taxon>Poaceae</taxon>
        <taxon>PACMAD clade</taxon>
        <taxon>Arundinoideae</taxon>
        <taxon>Arundineae</taxon>
        <taxon>Arundo</taxon>
    </lineage>
</organism>